<evidence type="ECO:0000259" key="5">
    <source>
        <dbReference type="PROSITE" id="PS50977"/>
    </source>
</evidence>
<name>A0A1I0YDK8_9CELL</name>
<feature type="domain" description="HTH tetR-type" evidence="5">
    <location>
        <begin position="14"/>
        <end position="74"/>
    </location>
</feature>
<evidence type="ECO:0000313" key="6">
    <source>
        <dbReference type="EMBL" id="SFB11445.1"/>
    </source>
</evidence>
<dbReference type="Gene3D" id="1.10.357.10">
    <property type="entry name" value="Tetracycline Repressor, domain 2"/>
    <property type="match status" value="1"/>
</dbReference>
<sequence>MPKIIGGSLHEHREQTRLRLFGALARLMAERGFDAVTLAEIAAEAGVGRTAVYNHFTDKESLLVGFITHETELFVADLRAALAGLEDPTERLRAYVRQQVQLTREYHLAPGPELRSVLSRETQARVREHVVMVERILRDVLAEGIASGAFPDQDLDVTVPLVNACLSGRGVPAQDGPERRRAVAETEAFVLRAVGAAPALVPA</sequence>
<evidence type="ECO:0000313" key="7">
    <source>
        <dbReference type="Proteomes" id="UP000199012"/>
    </source>
</evidence>
<protein>
    <submittedName>
        <fullName evidence="6">DNA-binding transcriptional regulator, AcrR family</fullName>
    </submittedName>
</protein>
<evidence type="ECO:0000256" key="1">
    <source>
        <dbReference type="ARBA" id="ARBA00023015"/>
    </source>
</evidence>
<dbReference type="RefSeq" id="WP_090032603.1">
    <property type="nucleotide sequence ID" value="NZ_BONM01000008.1"/>
</dbReference>
<gene>
    <name evidence="6" type="ORF">SAMN05421867_10791</name>
</gene>
<dbReference type="InterPro" id="IPR023772">
    <property type="entry name" value="DNA-bd_HTH_TetR-type_CS"/>
</dbReference>
<dbReference type="InterPro" id="IPR050109">
    <property type="entry name" value="HTH-type_TetR-like_transc_reg"/>
</dbReference>
<dbReference type="InterPro" id="IPR036271">
    <property type="entry name" value="Tet_transcr_reg_TetR-rel_C_sf"/>
</dbReference>
<keyword evidence="3" id="KW-0804">Transcription</keyword>
<dbReference type="PRINTS" id="PR00455">
    <property type="entry name" value="HTHTETR"/>
</dbReference>
<keyword evidence="7" id="KW-1185">Reference proteome</keyword>
<keyword evidence="2 4" id="KW-0238">DNA-binding</keyword>
<feature type="DNA-binding region" description="H-T-H motif" evidence="4">
    <location>
        <begin position="37"/>
        <end position="56"/>
    </location>
</feature>
<dbReference type="Pfam" id="PF17935">
    <property type="entry name" value="TetR_C_27"/>
    <property type="match status" value="1"/>
</dbReference>
<dbReference type="Proteomes" id="UP000199012">
    <property type="component" value="Unassembled WGS sequence"/>
</dbReference>
<reference evidence="6 7" key="1">
    <citation type="submission" date="2016-10" db="EMBL/GenBank/DDBJ databases">
        <authorList>
            <person name="de Groot N.N."/>
        </authorList>
    </citation>
    <scope>NUCLEOTIDE SEQUENCE [LARGE SCALE GENOMIC DNA]</scope>
    <source>
        <strain evidence="6 7">CGMCC 4.6945</strain>
    </source>
</reference>
<dbReference type="PROSITE" id="PS01081">
    <property type="entry name" value="HTH_TETR_1"/>
    <property type="match status" value="1"/>
</dbReference>
<dbReference type="SUPFAM" id="SSF46689">
    <property type="entry name" value="Homeodomain-like"/>
    <property type="match status" value="1"/>
</dbReference>
<dbReference type="OrthoDB" id="4709704at2"/>
<dbReference type="Pfam" id="PF00440">
    <property type="entry name" value="TetR_N"/>
    <property type="match status" value="1"/>
</dbReference>
<dbReference type="EMBL" id="FOKA01000007">
    <property type="protein sequence ID" value="SFB11445.1"/>
    <property type="molecule type" value="Genomic_DNA"/>
</dbReference>
<accession>A0A1I0YDK8</accession>
<dbReference type="InterPro" id="IPR041478">
    <property type="entry name" value="TetR_C_27"/>
</dbReference>
<keyword evidence="1" id="KW-0805">Transcription regulation</keyword>
<dbReference type="GO" id="GO:0000976">
    <property type="term" value="F:transcription cis-regulatory region binding"/>
    <property type="evidence" value="ECO:0007669"/>
    <property type="project" value="TreeGrafter"/>
</dbReference>
<dbReference type="PANTHER" id="PTHR30055">
    <property type="entry name" value="HTH-TYPE TRANSCRIPTIONAL REGULATOR RUTR"/>
    <property type="match status" value="1"/>
</dbReference>
<dbReference type="STRING" id="988821.SAMN05421867_10791"/>
<organism evidence="6 7">
    <name type="scientific">Cellulomonas marina</name>
    <dbReference type="NCBI Taxonomy" id="988821"/>
    <lineage>
        <taxon>Bacteria</taxon>
        <taxon>Bacillati</taxon>
        <taxon>Actinomycetota</taxon>
        <taxon>Actinomycetes</taxon>
        <taxon>Micrococcales</taxon>
        <taxon>Cellulomonadaceae</taxon>
        <taxon>Cellulomonas</taxon>
    </lineage>
</organism>
<evidence type="ECO:0000256" key="3">
    <source>
        <dbReference type="ARBA" id="ARBA00023163"/>
    </source>
</evidence>
<dbReference type="GO" id="GO:0003700">
    <property type="term" value="F:DNA-binding transcription factor activity"/>
    <property type="evidence" value="ECO:0007669"/>
    <property type="project" value="TreeGrafter"/>
</dbReference>
<dbReference type="PROSITE" id="PS50977">
    <property type="entry name" value="HTH_TETR_2"/>
    <property type="match status" value="1"/>
</dbReference>
<evidence type="ECO:0000256" key="4">
    <source>
        <dbReference type="PROSITE-ProRule" id="PRU00335"/>
    </source>
</evidence>
<evidence type="ECO:0000256" key="2">
    <source>
        <dbReference type="ARBA" id="ARBA00023125"/>
    </source>
</evidence>
<dbReference type="SUPFAM" id="SSF48498">
    <property type="entry name" value="Tetracyclin repressor-like, C-terminal domain"/>
    <property type="match status" value="1"/>
</dbReference>
<dbReference type="AlphaFoldDB" id="A0A1I0YDK8"/>
<dbReference type="InterPro" id="IPR001647">
    <property type="entry name" value="HTH_TetR"/>
</dbReference>
<dbReference type="PANTHER" id="PTHR30055:SF234">
    <property type="entry name" value="HTH-TYPE TRANSCRIPTIONAL REGULATOR BETI"/>
    <property type="match status" value="1"/>
</dbReference>
<proteinExistence type="predicted"/>
<dbReference type="InterPro" id="IPR009057">
    <property type="entry name" value="Homeodomain-like_sf"/>
</dbReference>